<comment type="caution">
    <text evidence="2">The sequence shown here is derived from an EMBL/GenBank/DDBJ whole genome shotgun (WGS) entry which is preliminary data.</text>
</comment>
<accession>A0A367M0S9</accession>
<reference evidence="2 3" key="1">
    <citation type="submission" date="2018-07" db="EMBL/GenBank/DDBJ databases">
        <title>Mechanisms of high-level aminoglycoside resistance among Gram-negative pathogens in Brazil.</title>
        <authorList>
            <person name="Ballaben A.S."/>
            <person name="Darini A.L.C."/>
            <person name="Doi Y."/>
        </authorList>
    </citation>
    <scope>NUCLEOTIDE SEQUENCE [LARGE SCALE GENOMIC DNA]</scope>
    <source>
        <strain evidence="2 3">B2-305</strain>
    </source>
</reference>
<sequence>EALRSALALAGGIGLLPGDGEPLERCLLRALLDEHWPASLCANLRRLHWAAAQVRGRVSGENWLALLELQRDMQALDPARTDLGEALDFLNRLVMSLAALSGFALDDMTRDDGWRFLMIGRRIERVRFFAESIAAFLDGGSAWDAGALEWLLELGNSGITYRSRYLASPQLVPVLDLLLLHEQNPHSLRFQLQALERSLERLHEEFGAPRERELRTLGERLRSFDLAALESPLFGAAGLDEVLVGLARLLRDIAACAGQVSDRLGLRYFAHVDDVSQRTVST</sequence>
<dbReference type="EMBL" id="QORE01001627">
    <property type="protein sequence ID" value="RCI71077.1"/>
    <property type="molecule type" value="Genomic_DNA"/>
</dbReference>
<dbReference type="PANTHER" id="PTHR34595">
    <property type="entry name" value="BLR5612 PROTEIN"/>
    <property type="match status" value="1"/>
</dbReference>
<dbReference type="Proteomes" id="UP000253594">
    <property type="component" value="Unassembled WGS sequence"/>
</dbReference>
<evidence type="ECO:0000259" key="1">
    <source>
        <dbReference type="Pfam" id="PF04168"/>
    </source>
</evidence>
<dbReference type="AlphaFoldDB" id="A0A367M0S9"/>
<evidence type="ECO:0000313" key="2">
    <source>
        <dbReference type="EMBL" id="RCI71077.1"/>
    </source>
</evidence>
<dbReference type="InterPro" id="IPR051680">
    <property type="entry name" value="ATP-dep_Glu-Cys_Ligase-2"/>
</dbReference>
<gene>
    <name evidence="2" type="ORF">DT376_31080</name>
</gene>
<proteinExistence type="predicted"/>
<protein>
    <submittedName>
        <fullName evidence="2">Molybdopterin oxidoreductase</fullName>
    </submittedName>
</protein>
<organism evidence="2 3">
    <name type="scientific">Pseudomonas aeruginosa</name>
    <dbReference type="NCBI Taxonomy" id="287"/>
    <lineage>
        <taxon>Bacteria</taxon>
        <taxon>Pseudomonadati</taxon>
        <taxon>Pseudomonadota</taxon>
        <taxon>Gammaproteobacteria</taxon>
        <taxon>Pseudomonadales</taxon>
        <taxon>Pseudomonadaceae</taxon>
        <taxon>Pseudomonas</taxon>
    </lineage>
</organism>
<feature type="non-terminal residue" evidence="2">
    <location>
        <position position="1"/>
    </location>
</feature>
<evidence type="ECO:0000313" key="3">
    <source>
        <dbReference type="Proteomes" id="UP000253594"/>
    </source>
</evidence>
<name>A0A367M0S9_PSEAI</name>
<dbReference type="InterPro" id="IPR007296">
    <property type="entry name" value="DUF403"/>
</dbReference>
<dbReference type="Pfam" id="PF04168">
    <property type="entry name" value="Alpha-E"/>
    <property type="match status" value="1"/>
</dbReference>
<feature type="domain" description="DUF403" evidence="1">
    <location>
        <begin position="4"/>
        <end position="269"/>
    </location>
</feature>
<dbReference type="PANTHER" id="PTHR34595:SF2">
    <property type="entry name" value="BLR2978 PROTEIN"/>
    <property type="match status" value="1"/>
</dbReference>